<evidence type="ECO:0000256" key="2">
    <source>
        <dbReference type="SAM" id="MobiDB-lite"/>
    </source>
</evidence>
<reference evidence="4" key="1">
    <citation type="journal article" date="2021" name="Nat. Commun.">
        <title>Genetic determinants of endophytism in the Arabidopsis root mycobiome.</title>
        <authorList>
            <person name="Mesny F."/>
            <person name="Miyauchi S."/>
            <person name="Thiergart T."/>
            <person name="Pickel B."/>
            <person name="Atanasova L."/>
            <person name="Karlsson M."/>
            <person name="Huettel B."/>
            <person name="Barry K.W."/>
            <person name="Haridas S."/>
            <person name="Chen C."/>
            <person name="Bauer D."/>
            <person name="Andreopoulos W."/>
            <person name="Pangilinan J."/>
            <person name="LaButti K."/>
            <person name="Riley R."/>
            <person name="Lipzen A."/>
            <person name="Clum A."/>
            <person name="Drula E."/>
            <person name="Henrissat B."/>
            <person name="Kohler A."/>
            <person name="Grigoriev I.V."/>
            <person name="Martin F.M."/>
            <person name="Hacquard S."/>
        </authorList>
    </citation>
    <scope>NUCLEOTIDE SEQUENCE</scope>
    <source>
        <strain evidence="4">MPI-CAGE-CH-0230</strain>
    </source>
</reference>
<evidence type="ECO:0000313" key="4">
    <source>
        <dbReference type="EMBL" id="KAH7014503.1"/>
    </source>
</evidence>
<dbReference type="GeneID" id="70190872"/>
<organism evidence="4 5">
    <name type="scientific">Microdochium trichocladiopsis</name>
    <dbReference type="NCBI Taxonomy" id="1682393"/>
    <lineage>
        <taxon>Eukaryota</taxon>
        <taxon>Fungi</taxon>
        <taxon>Dikarya</taxon>
        <taxon>Ascomycota</taxon>
        <taxon>Pezizomycotina</taxon>
        <taxon>Sordariomycetes</taxon>
        <taxon>Xylariomycetidae</taxon>
        <taxon>Xylariales</taxon>
        <taxon>Microdochiaceae</taxon>
        <taxon>Microdochium</taxon>
    </lineage>
</organism>
<dbReference type="Pfam" id="PF06985">
    <property type="entry name" value="HET"/>
    <property type="match status" value="1"/>
</dbReference>
<dbReference type="OrthoDB" id="2157530at2759"/>
<dbReference type="Proteomes" id="UP000756346">
    <property type="component" value="Unassembled WGS sequence"/>
</dbReference>
<feature type="domain" description="Heterokaryon incompatibility" evidence="3">
    <location>
        <begin position="102"/>
        <end position="287"/>
    </location>
</feature>
<dbReference type="InterPro" id="IPR010730">
    <property type="entry name" value="HET"/>
</dbReference>
<accession>A0A9P8XVH5</accession>
<protein>
    <submittedName>
        <fullName evidence="4">Heterokaryon incompatibility protein-domain-containing protein</fullName>
    </submittedName>
</protein>
<feature type="coiled-coil region" evidence="1">
    <location>
        <begin position="739"/>
        <end position="766"/>
    </location>
</feature>
<keyword evidence="5" id="KW-1185">Reference proteome</keyword>
<gene>
    <name evidence="4" type="ORF">B0I36DRAFT_389384</name>
</gene>
<evidence type="ECO:0000256" key="1">
    <source>
        <dbReference type="SAM" id="Coils"/>
    </source>
</evidence>
<keyword evidence="1" id="KW-0175">Coiled coil</keyword>
<dbReference type="InterPro" id="IPR052895">
    <property type="entry name" value="HetReg/Transcr_Mod"/>
</dbReference>
<evidence type="ECO:0000259" key="3">
    <source>
        <dbReference type="Pfam" id="PF06985"/>
    </source>
</evidence>
<feature type="region of interest" description="Disordered" evidence="2">
    <location>
        <begin position="528"/>
        <end position="555"/>
    </location>
</feature>
<dbReference type="PANTHER" id="PTHR24148">
    <property type="entry name" value="ANKYRIN REPEAT DOMAIN-CONTAINING PROTEIN 39 HOMOLOG-RELATED"/>
    <property type="match status" value="1"/>
</dbReference>
<name>A0A9P8XVH5_9PEZI</name>
<evidence type="ECO:0000313" key="5">
    <source>
        <dbReference type="Proteomes" id="UP000756346"/>
    </source>
</evidence>
<proteinExistence type="predicted"/>
<dbReference type="AlphaFoldDB" id="A0A9P8XVH5"/>
<sequence length="954" mass="106100">MRRMLQATGALLNAADSATKSFSELEVVQKSKSAYQEWASVEPFPYEPLATPTTIRLLKLEPSREMQKAQKAGKTLSGDAHDDDDDVHFTMAQAELDRNPQFTALSYTWRQQRSSLGTWTRWGYESLAELLKEKPVHYELPDADEEELRASRKVTCNGRTMKVFENLYEALKQLRRNRPGEWFWIDAVCMNQSDSTELVAQIQIMGRIYQSAQLVVVWLGPFTGLAERGLKTFEELAQSGEPLPENPMYNTAIGATAAEDWKMNSAAMAAYHLTQRSYFKRVWVVQELCLAREVTYLHGKHEISLSTLLAACAWCIDSGSAREDADYVQLILAPYYVSHIQFLPTTLNARNEFAKGNKWTLLEWLQACNGRLASVAKDYVFGGLSLVRVDQLTIDQELQPVTYKTGSALAATTAQPPPGAPPTLVQPKKQSLTPKGLWVKLHPNYEASDAEVFVNASACLMTHAGVEELLRISSRLRDKHRFRDRVRLQPHELKAFSGLPSWVPAIGSWTSRLTVNLVPPGADNPFSACPRAATVDPHSGSASSPSPPSRPAISADGATLALPAAVFDEVASLEYEKDRPLQYTELRKLMRFLATSPSVYDNHAGGDDKNAGPCLLEAVACAMAAGHVAGQPVTPAQAGVWLCESIESKVGELVAETQRGITDDQHIQKGLVTKAQKKGHGIDYLKTAEDDTAARKWRVCTQSIEQGLELVKGAAAELTALRAKYSHLRWPEKPIGVIAREHDLERARLERRNSKEKELEELLEKRSIDTKSSSSIRAALDRAKLRATEAMNDVYDRLNMWEMDCKGSFRRLVSDECRTFEEAYIDALSWRRICLTRQGYVLLAPLWADEGDSIMLLPGVSVPFIFTREAADLQREEARIKERLTHVGSGDGEDLLWTAAKVELDARLIEVQDRLRSGAEQQGGPWVLIGEAYIQGIMQGEAAAGLDYGSIDIV</sequence>
<dbReference type="PANTHER" id="PTHR24148:SF73">
    <property type="entry name" value="HET DOMAIN PROTEIN (AFU_ORTHOLOGUE AFUA_8G01020)"/>
    <property type="match status" value="1"/>
</dbReference>
<comment type="caution">
    <text evidence="4">The sequence shown here is derived from an EMBL/GenBank/DDBJ whole genome shotgun (WGS) entry which is preliminary data.</text>
</comment>
<dbReference type="EMBL" id="JAGTJQ010000013">
    <property type="protein sequence ID" value="KAH7014503.1"/>
    <property type="molecule type" value="Genomic_DNA"/>
</dbReference>
<dbReference type="RefSeq" id="XP_046005470.1">
    <property type="nucleotide sequence ID" value="XM_046161326.1"/>
</dbReference>